<sequence>MDLKDIYYSWEDKWYKFLDKVDEKVPIYKIIEPVDKIVPSFALILILVVIALLGIGLTLLSLTSGSVFSVEVLYEDGNPVENATVKAFLEGEEVFSDVTDASGKTGFSGSLPPGSEVELRISREGYEDLVETLTLTNAVTEQKSYLLEIALREVTILLKDEFNQPIREPVTLYFSCRNPNVQAPSSLT</sequence>
<dbReference type="EMBL" id="NZBU01000011">
    <property type="protein sequence ID" value="MAG22351.1"/>
    <property type="molecule type" value="Genomic_DNA"/>
</dbReference>
<dbReference type="AlphaFoldDB" id="A0A2D6M1P6"/>
<evidence type="ECO:0000313" key="2">
    <source>
        <dbReference type="EMBL" id="MAG22351.1"/>
    </source>
</evidence>
<organism evidence="2 3">
    <name type="scientific">Candidatus Iainarchaeum sp</name>
    <dbReference type="NCBI Taxonomy" id="3101447"/>
    <lineage>
        <taxon>Archaea</taxon>
        <taxon>Candidatus Iainarchaeota</taxon>
        <taxon>Candidatus Iainarchaeia</taxon>
        <taxon>Candidatus Iainarchaeales</taxon>
        <taxon>Candidatus Iainarchaeaceae</taxon>
        <taxon>Candidatus Iainarchaeum</taxon>
    </lineage>
</organism>
<evidence type="ECO:0000313" key="3">
    <source>
        <dbReference type="Proteomes" id="UP000226592"/>
    </source>
</evidence>
<feature type="non-terminal residue" evidence="2">
    <location>
        <position position="188"/>
    </location>
</feature>
<feature type="transmembrane region" description="Helical" evidence="1">
    <location>
        <begin position="37"/>
        <end position="60"/>
    </location>
</feature>
<accession>A0A2D6M1P6</accession>
<keyword evidence="1" id="KW-0812">Transmembrane</keyword>
<evidence type="ECO:0008006" key="4">
    <source>
        <dbReference type="Google" id="ProtNLM"/>
    </source>
</evidence>
<gene>
    <name evidence="2" type="ORF">CL943_03560</name>
</gene>
<protein>
    <recommendedName>
        <fullName evidence="4">Carboxypeptidase regulatory-like domain-containing protein</fullName>
    </recommendedName>
</protein>
<dbReference type="Proteomes" id="UP000226592">
    <property type="component" value="Unassembled WGS sequence"/>
</dbReference>
<keyword evidence="1" id="KW-1133">Transmembrane helix</keyword>
<dbReference type="Gene3D" id="2.60.40.1120">
    <property type="entry name" value="Carboxypeptidase-like, regulatory domain"/>
    <property type="match status" value="1"/>
</dbReference>
<evidence type="ECO:0000256" key="1">
    <source>
        <dbReference type="SAM" id="Phobius"/>
    </source>
</evidence>
<comment type="caution">
    <text evidence="2">The sequence shown here is derived from an EMBL/GenBank/DDBJ whole genome shotgun (WGS) entry which is preliminary data.</text>
</comment>
<dbReference type="InterPro" id="IPR008969">
    <property type="entry name" value="CarboxyPept-like_regulatory"/>
</dbReference>
<proteinExistence type="predicted"/>
<reference evidence="3" key="1">
    <citation type="submission" date="2017-09" db="EMBL/GenBank/DDBJ databases">
        <title>The Reconstruction of 2,631 Draft Metagenome-Assembled Genomes from the Global Oceans.</title>
        <authorList>
            <person name="Tully B.J."/>
            <person name="Graham E.D."/>
            <person name="Heidelberg J.F."/>
        </authorList>
    </citation>
    <scope>NUCLEOTIDE SEQUENCE [LARGE SCALE GENOMIC DNA]</scope>
</reference>
<name>A0A2D6M1P6_9ARCH</name>
<dbReference type="SUPFAM" id="SSF49464">
    <property type="entry name" value="Carboxypeptidase regulatory domain-like"/>
    <property type="match status" value="1"/>
</dbReference>
<keyword evidence="1" id="KW-0472">Membrane</keyword>